<evidence type="ECO:0000313" key="4">
    <source>
        <dbReference type="Proteomes" id="UP001367676"/>
    </source>
</evidence>
<keyword evidence="1" id="KW-0863">Zinc-finger</keyword>
<evidence type="ECO:0000256" key="1">
    <source>
        <dbReference type="PROSITE-ProRule" id="PRU00042"/>
    </source>
</evidence>
<comment type="caution">
    <text evidence="3">The sequence shown here is derived from an EMBL/GenBank/DDBJ whole genome shotgun (WGS) entry which is preliminary data.</text>
</comment>
<proteinExistence type="predicted"/>
<evidence type="ECO:0000313" key="3">
    <source>
        <dbReference type="EMBL" id="KAK7573701.1"/>
    </source>
</evidence>
<accession>A0AAN9XXL9</accession>
<protein>
    <recommendedName>
        <fullName evidence="2">C2H2-type domain-containing protein</fullName>
    </recommendedName>
</protein>
<name>A0AAN9XXL9_9HEMI</name>
<evidence type="ECO:0000259" key="2">
    <source>
        <dbReference type="PROSITE" id="PS50157"/>
    </source>
</evidence>
<keyword evidence="4" id="KW-1185">Reference proteome</keyword>
<gene>
    <name evidence="3" type="ORF">V9T40_010892</name>
</gene>
<dbReference type="EMBL" id="JBBCAQ010000037">
    <property type="protein sequence ID" value="KAK7573701.1"/>
    <property type="molecule type" value="Genomic_DNA"/>
</dbReference>
<dbReference type="AlphaFoldDB" id="A0AAN9XXL9"/>
<organism evidence="3 4">
    <name type="scientific">Parthenolecanium corni</name>
    <dbReference type="NCBI Taxonomy" id="536013"/>
    <lineage>
        <taxon>Eukaryota</taxon>
        <taxon>Metazoa</taxon>
        <taxon>Ecdysozoa</taxon>
        <taxon>Arthropoda</taxon>
        <taxon>Hexapoda</taxon>
        <taxon>Insecta</taxon>
        <taxon>Pterygota</taxon>
        <taxon>Neoptera</taxon>
        <taxon>Paraneoptera</taxon>
        <taxon>Hemiptera</taxon>
        <taxon>Sternorrhyncha</taxon>
        <taxon>Coccoidea</taxon>
        <taxon>Coccidae</taxon>
        <taxon>Parthenolecanium</taxon>
    </lineage>
</organism>
<dbReference type="Proteomes" id="UP001367676">
    <property type="component" value="Unassembled WGS sequence"/>
</dbReference>
<dbReference type="GO" id="GO:0008270">
    <property type="term" value="F:zinc ion binding"/>
    <property type="evidence" value="ECO:0007669"/>
    <property type="project" value="UniProtKB-KW"/>
</dbReference>
<dbReference type="PROSITE" id="PS50157">
    <property type="entry name" value="ZINC_FINGER_C2H2_2"/>
    <property type="match status" value="1"/>
</dbReference>
<feature type="domain" description="C2H2-type" evidence="2">
    <location>
        <begin position="9"/>
        <end position="34"/>
    </location>
</feature>
<dbReference type="InterPro" id="IPR013087">
    <property type="entry name" value="Znf_C2H2_type"/>
</dbReference>
<sequence>MIAGYKGPYFCPNLCGRKYKYKYNLNVHLRNECGVLAYTNRSSTLGYLRSLIAPNVDAPISTSTI</sequence>
<keyword evidence="1" id="KW-0862">Zinc</keyword>
<reference evidence="3 4" key="1">
    <citation type="submission" date="2024-03" db="EMBL/GenBank/DDBJ databases">
        <title>Adaptation during the transition from Ophiocordyceps entomopathogen to insect associate is accompanied by gene loss and intensified selection.</title>
        <authorList>
            <person name="Ward C.M."/>
            <person name="Onetto C.A."/>
            <person name="Borneman A.R."/>
        </authorList>
    </citation>
    <scope>NUCLEOTIDE SEQUENCE [LARGE SCALE GENOMIC DNA]</scope>
    <source>
        <strain evidence="3">AWRI1</strain>
        <tissue evidence="3">Single Adult Female</tissue>
    </source>
</reference>
<keyword evidence="1" id="KW-0479">Metal-binding</keyword>